<dbReference type="InterPro" id="IPR055170">
    <property type="entry name" value="GFO_IDH_MocA-like_dom"/>
</dbReference>
<dbReference type="PANTHER" id="PTHR22604">
    <property type="entry name" value="OXIDOREDUCTASES"/>
    <property type="match status" value="1"/>
</dbReference>
<name>A0ABS9YGP3_9ACTN</name>
<feature type="domain" description="Gfo/Idh/MocA-like oxidoreductase N-terminal" evidence="3">
    <location>
        <begin position="16"/>
        <end position="136"/>
    </location>
</feature>
<reference evidence="5" key="1">
    <citation type="submission" date="2022-03" db="EMBL/GenBank/DDBJ databases">
        <title>Streptomyces 7R015 and 7R016 isolated from Barleria lupulina in Thailand.</title>
        <authorList>
            <person name="Kanchanasin P."/>
            <person name="Phongsopitanun W."/>
            <person name="Tanasupawat S."/>
        </authorList>
    </citation>
    <scope>NUCLEOTIDE SEQUENCE</scope>
    <source>
        <strain evidence="5">7R015</strain>
    </source>
</reference>
<comment type="similarity">
    <text evidence="1">Belongs to the Gfo/Idh/MocA family.</text>
</comment>
<sequence>MPALPVVRPPARPAPLRVGVLGCGGIAMRRMLPAMARTPLVEIAAVASRDRDRAKAAATRFDAVALHGPDGYRHLLDRDDVDAVYVPLPPALHAPWTARALESGKHALVEKPMTTDARQAHDLADLAKSRSLVLMESFMFLHHSQHRAVGRLVDTGRIGELRCLTAEFGFPPLPPEDIRYRPDLGGGALLDAGVYTVRAAGLLLGDALSVVGSTLVSDPATGVDIRGDALLRAPGPATAHLSFGFTHAYRSAYTLWGSTGRIVVGRAFTPPPDHSPVLRVERQDHVEEVTLPPDDQFANLAARFAAMVLGQEDPAPEREAAVRQAELVDAVREMAVRDSSVGDGGPVVPMAADGGA</sequence>
<dbReference type="Gene3D" id="3.40.50.720">
    <property type="entry name" value="NAD(P)-binding Rossmann-like Domain"/>
    <property type="match status" value="1"/>
</dbReference>
<evidence type="ECO:0000313" key="5">
    <source>
        <dbReference type="EMBL" id="MCI3275041.1"/>
    </source>
</evidence>
<proteinExistence type="inferred from homology"/>
<keyword evidence="2" id="KW-0560">Oxidoreductase</keyword>
<dbReference type="Pfam" id="PF22725">
    <property type="entry name" value="GFO_IDH_MocA_C3"/>
    <property type="match status" value="1"/>
</dbReference>
<dbReference type="Proteomes" id="UP001165269">
    <property type="component" value="Unassembled WGS sequence"/>
</dbReference>
<accession>A0ABS9YGP3</accession>
<dbReference type="EMBL" id="JALDAY010000009">
    <property type="protein sequence ID" value="MCI3275041.1"/>
    <property type="molecule type" value="Genomic_DNA"/>
</dbReference>
<comment type="caution">
    <text evidence="5">The sequence shown here is derived from an EMBL/GenBank/DDBJ whole genome shotgun (WGS) entry which is preliminary data.</text>
</comment>
<feature type="domain" description="GFO/IDH/MocA-like oxidoreductase" evidence="4">
    <location>
        <begin position="146"/>
        <end position="262"/>
    </location>
</feature>
<dbReference type="Pfam" id="PF01408">
    <property type="entry name" value="GFO_IDH_MocA"/>
    <property type="match status" value="1"/>
</dbReference>
<dbReference type="SUPFAM" id="SSF55347">
    <property type="entry name" value="Glyceraldehyde-3-phosphate dehydrogenase-like, C-terminal domain"/>
    <property type="match status" value="1"/>
</dbReference>
<dbReference type="InterPro" id="IPR000683">
    <property type="entry name" value="Gfo/Idh/MocA-like_OxRdtase_N"/>
</dbReference>
<dbReference type="InterPro" id="IPR036291">
    <property type="entry name" value="NAD(P)-bd_dom_sf"/>
</dbReference>
<protein>
    <submittedName>
        <fullName evidence="5">Gfo/Idh/MocA family oxidoreductase</fullName>
    </submittedName>
</protein>
<dbReference type="RefSeq" id="WP_242768817.1">
    <property type="nucleotide sequence ID" value="NZ_JALDAY010000009.1"/>
</dbReference>
<evidence type="ECO:0000256" key="1">
    <source>
        <dbReference type="ARBA" id="ARBA00010928"/>
    </source>
</evidence>
<evidence type="ECO:0000259" key="3">
    <source>
        <dbReference type="Pfam" id="PF01408"/>
    </source>
</evidence>
<dbReference type="SUPFAM" id="SSF51735">
    <property type="entry name" value="NAD(P)-binding Rossmann-fold domains"/>
    <property type="match status" value="1"/>
</dbReference>
<gene>
    <name evidence="5" type="ORF">MQP27_28560</name>
</gene>
<dbReference type="PANTHER" id="PTHR22604:SF105">
    <property type="entry name" value="TRANS-1,2-DIHYDROBENZENE-1,2-DIOL DEHYDROGENASE"/>
    <property type="match status" value="1"/>
</dbReference>
<evidence type="ECO:0000313" key="6">
    <source>
        <dbReference type="Proteomes" id="UP001165269"/>
    </source>
</evidence>
<dbReference type="InterPro" id="IPR050984">
    <property type="entry name" value="Gfo/Idh/MocA_domain"/>
</dbReference>
<organism evidence="5 6">
    <name type="scientific">Streptomyces cylindrosporus</name>
    <dbReference type="NCBI Taxonomy" id="2927583"/>
    <lineage>
        <taxon>Bacteria</taxon>
        <taxon>Bacillati</taxon>
        <taxon>Actinomycetota</taxon>
        <taxon>Actinomycetes</taxon>
        <taxon>Kitasatosporales</taxon>
        <taxon>Streptomycetaceae</taxon>
        <taxon>Streptomyces</taxon>
    </lineage>
</organism>
<evidence type="ECO:0000256" key="2">
    <source>
        <dbReference type="ARBA" id="ARBA00023002"/>
    </source>
</evidence>
<evidence type="ECO:0000259" key="4">
    <source>
        <dbReference type="Pfam" id="PF22725"/>
    </source>
</evidence>
<keyword evidence="6" id="KW-1185">Reference proteome</keyword>
<dbReference type="Gene3D" id="3.30.360.10">
    <property type="entry name" value="Dihydrodipicolinate Reductase, domain 2"/>
    <property type="match status" value="1"/>
</dbReference>